<feature type="transmembrane region" description="Helical" evidence="1">
    <location>
        <begin position="401"/>
        <end position="424"/>
    </location>
</feature>
<feature type="transmembrane region" description="Helical" evidence="1">
    <location>
        <begin position="284"/>
        <end position="305"/>
    </location>
</feature>
<feature type="transmembrane region" description="Helical" evidence="1">
    <location>
        <begin position="162"/>
        <end position="179"/>
    </location>
</feature>
<dbReference type="Proteomes" id="UP000319908">
    <property type="component" value="Unassembled WGS sequence"/>
</dbReference>
<keyword evidence="1" id="KW-1133">Transmembrane helix</keyword>
<feature type="transmembrane region" description="Helical" evidence="1">
    <location>
        <begin position="457"/>
        <end position="477"/>
    </location>
</feature>
<sequence length="486" mass="53127">MSMPSNPPNWGTRSVQLHLPSRTSTVDWQTNPQLGLAMVVVALGLAILTIPVECSAAGALRLPATIFSVALVVPTLLQLQHAPKSAFHALNIAAASPVYWLLLDMIQGAYPLLRISQADVINSFVCIALFTGGVWIGGMLPPGRIPSRLRAGLSVQLTPRQLTTLIIIAFSLAFLKFAVPAKFDLYAMVGAFNGGRWASPWGRGAMGGWDAFLDHFAYFGYILPVLVTLLARQLGWLHSRTLVALSLTLIIAAFMAVGGGRRIIGVMVGSALTVWLLSNPRVRLRSLITIGLCAFALLFVMQVILTYRNVGIAKAFGGDFNERMTERNYLHVDDNFLRLTQLTQIVPEKHPYVTWQWPLWIAVRPIPRIFWPGKPVDPGFNLPRYLGVKGVSYSSSIIGELYMAFGFLGCATGGVFIGWLAISLVRTFELYSKSGGLIVYGIGVLALFAGTRSGIDLVLMSYGIVGWFLVIAIYQNFFGSLSVHER</sequence>
<dbReference type="OrthoDB" id="241931at2"/>
<feature type="transmembrane region" description="Helical" evidence="1">
    <location>
        <begin position="121"/>
        <end position="141"/>
    </location>
</feature>
<reference evidence="2 3" key="1">
    <citation type="journal article" date="2020" name="Antonie Van Leeuwenhoek">
        <title>Rhodopirellula heiligendammensis sp. nov., Rhodopirellula pilleata sp. nov., and Rhodopirellula solitaria sp. nov. isolated from natural or artificial marine surfaces in Northern Germany and California, USA, and emended description of the genus Rhodopirellula.</title>
        <authorList>
            <person name="Kallscheuer N."/>
            <person name="Wiegand S."/>
            <person name="Jogler M."/>
            <person name="Boedeker C."/>
            <person name="Peeters S.H."/>
            <person name="Rast P."/>
            <person name="Heuer A."/>
            <person name="Jetten M.S.M."/>
            <person name="Rohde M."/>
            <person name="Jogler C."/>
        </authorList>
    </citation>
    <scope>NUCLEOTIDE SEQUENCE [LARGE SCALE GENOMIC DNA]</scope>
    <source>
        <strain evidence="2 3">Poly21</strain>
    </source>
</reference>
<feature type="transmembrane region" description="Helical" evidence="1">
    <location>
        <begin position="89"/>
        <end position="109"/>
    </location>
</feature>
<keyword evidence="3" id="KW-1185">Reference proteome</keyword>
<keyword evidence="1" id="KW-0472">Membrane</keyword>
<evidence type="ECO:0000256" key="1">
    <source>
        <dbReference type="SAM" id="Phobius"/>
    </source>
</evidence>
<comment type="caution">
    <text evidence="2">The sequence shown here is derived from an EMBL/GenBank/DDBJ whole genome shotgun (WGS) entry which is preliminary data.</text>
</comment>
<proteinExistence type="predicted"/>
<evidence type="ECO:0000313" key="2">
    <source>
        <dbReference type="EMBL" id="TWU16992.1"/>
    </source>
</evidence>
<feature type="transmembrane region" description="Helical" evidence="1">
    <location>
        <begin position="242"/>
        <end position="264"/>
    </location>
</feature>
<evidence type="ECO:0000313" key="3">
    <source>
        <dbReference type="Proteomes" id="UP000319908"/>
    </source>
</evidence>
<accession>A0A5C6BYS3</accession>
<organism evidence="2 3">
    <name type="scientific">Allorhodopirellula heiligendammensis</name>
    <dbReference type="NCBI Taxonomy" id="2714739"/>
    <lineage>
        <taxon>Bacteria</taxon>
        <taxon>Pseudomonadati</taxon>
        <taxon>Planctomycetota</taxon>
        <taxon>Planctomycetia</taxon>
        <taxon>Pirellulales</taxon>
        <taxon>Pirellulaceae</taxon>
        <taxon>Allorhodopirellula</taxon>
    </lineage>
</organism>
<dbReference type="EMBL" id="SJPU01000002">
    <property type="protein sequence ID" value="TWU16992.1"/>
    <property type="molecule type" value="Genomic_DNA"/>
</dbReference>
<name>A0A5C6BYS3_9BACT</name>
<feature type="transmembrane region" description="Helical" evidence="1">
    <location>
        <begin position="430"/>
        <end position="450"/>
    </location>
</feature>
<feature type="transmembrane region" description="Helical" evidence="1">
    <location>
        <begin position="34"/>
        <end position="52"/>
    </location>
</feature>
<dbReference type="AlphaFoldDB" id="A0A5C6BYS3"/>
<feature type="transmembrane region" description="Helical" evidence="1">
    <location>
        <begin position="216"/>
        <end position="235"/>
    </location>
</feature>
<gene>
    <name evidence="2" type="ORF">Poly21_42010</name>
</gene>
<keyword evidence="1" id="KW-0812">Transmembrane</keyword>
<dbReference type="RefSeq" id="WP_146408511.1">
    <property type="nucleotide sequence ID" value="NZ_SJPU01000002.1"/>
</dbReference>
<protein>
    <submittedName>
        <fullName evidence="2">Uncharacterized protein</fullName>
    </submittedName>
</protein>
<feature type="transmembrane region" description="Helical" evidence="1">
    <location>
        <begin position="58"/>
        <end position="77"/>
    </location>
</feature>